<accession>A0ACB9Q443</accession>
<dbReference type="EMBL" id="CM039427">
    <property type="protein sequence ID" value="KAI4354631.1"/>
    <property type="molecule type" value="Genomic_DNA"/>
</dbReference>
<sequence>MMMMNPIPWSTIGVVIGWYCSNIGVLLLNKYLLSNYGFKFPIFLTLCHMAACSLFSYIGISVIEIVPFQKVQSRNQFLKICGLSVVFCFSVVCGNISLRYIPVSFNQAIGATTPFFTAIFAYVMSRKREAWVTYGTLLPVVVGVVIASGVNISFINLLDFESFNNIEGIYLV</sequence>
<reference evidence="1 2" key="1">
    <citation type="journal article" date="2022" name="DNA Res.">
        <title>Chromosomal-level genome assembly of the orchid tree Bauhinia variegata (Leguminosae; Cercidoideae) supports the allotetraploid origin hypothesis of Bauhinia.</title>
        <authorList>
            <person name="Zhong Y."/>
            <person name="Chen Y."/>
            <person name="Zheng D."/>
            <person name="Pang J."/>
            <person name="Liu Y."/>
            <person name="Luo S."/>
            <person name="Meng S."/>
            <person name="Qian L."/>
            <person name="Wei D."/>
            <person name="Dai S."/>
            <person name="Zhou R."/>
        </authorList>
    </citation>
    <scope>NUCLEOTIDE SEQUENCE [LARGE SCALE GENOMIC DNA]</scope>
    <source>
        <strain evidence="1">BV-YZ2020</strain>
    </source>
</reference>
<protein>
    <submittedName>
        <fullName evidence="1">Uncharacterized protein</fullName>
    </submittedName>
</protein>
<evidence type="ECO:0000313" key="1">
    <source>
        <dbReference type="EMBL" id="KAI4354631.1"/>
    </source>
</evidence>
<keyword evidence="2" id="KW-1185">Reference proteome</keyword>
<gene>
    <name evidence="1" type="ORF">L6164_003479</name>
</gene>
<proteinExistence type="predicted"/>
<name>A0ACB9Q443_BAUVA</name>
<comment type="caution">
    <text evidence="1">The sequence shown here is derived from an EMBL/GenBank/DDBJ whole genome shotgun (WGS) entry which is preliminary data.</text>
</comment>
<dbReference type="Proteomes" id="UP000828941">
    <property type="component" value="Chromosome 2"/>
</dbReference>
<evidence type="ECO:0000313" key="2">
    <source>
        <dbReference type="Proteomes" id="UP000828941"/>
    </source>
</evidence>
<organism evidence="1 2">
    <name type="scientific">Bauhinia variegata</name>
    <name type="common">Purple orchid tree</name>
    <name type="synonym">Phanera variegata</name>
    <dbReference type="NCBI Taxonomy" id="167791"/>
    <lineage>
        <taxon>Eukaryota</taxon>
        <taxon>Viridiplantae</taxon>
        <taxon>Streptophyta</taxon>
        <taxon>Embryophyta</taxon>
        <taxon>Tracheophyta</taxon>
        <taxon>Spermatophyta</taxon>
        <taxon>Magnoliopsida</taxon>
        <taxon>eudicotyledons</taxon>
        <taxon>Gunneridae</taxon>
        <taxon>Pentapetalae</taxon>
        <taxon>rosids</taxon>
        <taxon>fabids</taxon>
        <taxon>Fabales</taxon>
        <taxon>Fabaceae</taxon>
        <taxon>Cercidoideae</taxon>
        <taxon>Cercideae</taxon>
        <taxon>Bauhiniinae</taxon>
        <taxon>Bauhinia</taxon>
    </lineage>
</organism>